<protein>
    <submittedName>
        <fullName evidence="2">Uncharacterized protein</fullName>
    </submittedName>
</protein>
<evidence type="ECO:0000313" key="2">
    <source>
        <dbReference type="EMBL" id="SFC36948.1"/>
    </source>
</evidence>
<dbReference type="EMBL" id="FOKQ01000011">
    <property type="protein sequence ID" value="SFC36948.1"/>
    <property type="molecule type" value="Genomic_DNA"/>
</dbReference>
<proteinExistence type="predicted"/>
<dbReference type="OrthoDB" id="1829155at2"/>
<gene>
    <name evidence="2" type="ORF">SAMN02910406_01621</name>
</gene>
<dbReference type="Proteomes" id="UP000182192">
    <property type="component" value="Unassembled WGS sequence"/>
</dbReference>
<evidence type="ECO:0000256" key="1">
    <source>
        <dbReference type="SAM" id="MobiDB-lite"/>
    </source>
</evidence>
<reference evidence="2 3" key="1">
    <citation type="submission" date="2016-10" db="EMBL/GenBank/DDBJ databases">
        <authorList>
            <person name="de Groot N.N."/>
        </authorList>
    </citation>
    <scope>NUCLEOTIDE SEQUENCE [LARGE SCALE GENOMIC DNA]</scope>
    <source>
        <strain evidence="2 3">AR67</strain>
    </source>
</reference>
<feature type="compositionally biased region" description="Basic and acidic residues" evidence="1">
    <location>
        <begin position="171"/>
        <end position="180"/>
    </location>
</feature>
<dbReference type="AlphaFoldDB" id="A0A1I1IRM1"/>
<sequence length="481" mass="53748">MMDKDLKRLMDEWQISDAEEFKDDFENFGEDKVSSDSVERILSSTLQKAGFEQQSSVPEPKGVITMNRMNADNKIDSVKEFGKVSNFRRGSVIAACLAIVAASTFTVKMLVGGNIGADEDNNSRIQVAQTTKTKTPVPADSGVTDEESDSDEAEFISETDSLTENDSISETESKIEKKETNSSVKTDTTADSKLVNETIEEEDRGGHAQAGNDYVKEENSDEIDRGGHMHAVNYPDVYGFDEDNYVDDSLKADIDSATIICEGTVTSKAIYGRSRNDDFKPLSDYSESELDNVGRLYFRCTVKLDGTCFKGQEYIRYLSQTRNYDPASGDMIVVIPAGRKITSDDDEFAPTYASTESEIDNADLFNVGEKLIVEYVMQEYDNSWNISGEDIYRYEQESYMYHRTSFYVPALRDENMGYESMTNYLLNTFKGGSVEAAEKWISYLGESSTIKCIPSKRFAPGKVVSVNPSYAENGFIIYVAE</sequence>
<accession>A0A1I1IRM1</accession>
<evidence type="ECO:0000313" key="3">
    <source>
        <dbReference type="Proteomes" id="UP000182192"/>
    </source>
</evidence>
<organism evidence="2 3">
    <name type="scientific">Ruminococcus albus</name>
    <dbReference type="NCBI Taxonomy" id="1264"/>
    <lineage>
        <taxon>Bacteria</taxon>
        <taxon>Bacillati</taxon>
        <taxon>Bacillota</taxon>
        <taxon>Clostridia</taxon>
        <taxon>Eubacteriales</taxon>
        <taxon>Oscillospiraceae</taxon>
        <taxon>Ruminococcus</taxon>
    </lineage>
</organism>
<feature type="region of interest" description="Disordered" evidence="1">
    <location>
        <begin position="128"/>
        <end position="212"/>
    </location>
</feature>
<feature type="compositionally biased region" description="Acidic residues" evidence="1">
    <location>
        <begin position="143"/>
        <end position="169"/>
    </location>
</feature>
<name>A0A1I1IRM1_RUMAL</name>